<dbReference type="InterPro" id="IPR027417">
    <property type="entry name" value="P-loop_NTPase"/>
</dbReference>
<keyword evidence="4 9" id="KW-0963">Cytoplasm</keyword>
<keyword evidence="8 9" id="KW-0238">DNA-binding</keyword>
<evidence type="ECO:0000256" key="7">
    <source>
        <dbReference type="ARBA" id="ARBA00022840"/>
    </source>
</evidence>
<dbReference type="RefSeq" id="WP_076400767.1">
    <property type="nucleotide sequence ID" value="NZ_FTOA01000004.1"/>
</dbReference>
<comment type="similarity">
    <text evidence="2 9 10">Belongs to the RecF family.</text>
</comment>
<dbReference type="EMBL" id="FTOA01000004">
    <property type="protein sequence ID" value="SIS89343.1"/>
    <property type="molecule type" value="Genomic_DNA"/>
</dbReference>
<dbReference type="NCBIfam" id="TIGR00611">
    <property type="entry name" value="recf"/>
    <property type="match status" value="1"/>
</dbReference>
<keyword evidence="7 9" id="KW-0067">ATP-binding</keyword>
<dbReference type="Gene3D" id="3.40.50.300">
    <property type="entry name" value="P-loop containing nucleotide triphosphate hydrolases"/>
    <property type="match status" value="1"/>
</dbReference>
<feature type="binding site" evidence="9">
    <location>
        <begin position="42"/>
        <end position="49"/>
    </location>
    <ligand>
        <name>ATP</name>
        <dbReference type="ChEBI" id="CHEBI:30616"/>
    </ligand>
</feature>
<evidence type="ECO:0000256" key="9">
    <source>
        <dbReference type="HAMAP-Rule" id="MF_00365"/>
    </source>
</evidence>
<dbReference type="HAMAP" id="MF_00365">
    <property type="entry name" value="RecF"/>
    <property type="match status" value="1"/>
</dbReference>
<dbReference type="SMART" id="SM00382">
    <property type="entry name" value="AAA"/>
    <property type="match status" value="1"/>
</dbReference>
<evidence type="ECO:0000256" key="4">
    <source>
        <dbReference type="ARBA" id="ARBA00022490"/>
    </source>
</evidence>
<dbReference type="GO" id="GO:0000731">
    <property type="term" value="P:DNA synthesis involved in DNA repair"/>
    <property type="evidence" value="ECO:0007669"/>
    <property type="project" value="TreeGrafter"/>
</dbReference>
<evidence type="ECO:0000259" key="11">
    <source>
        <dbReference type="SMART" id="SM00382"/>
    </source>
</evidence>
<dbReference type="PROSITE" id="PS00617">
    <property type="entry name" value="RECF_1"/>
    <property type="match status" value="1"/>
</dbReference>
<keyword evidence="9 10" id="KW-0234">DNA repair</keyword>
<dbReference type="STRING" id="80876.SAMN05421779_104339"/>
<dbReference type="GO" id="GO:0003697">
    <property type="term" value="F:single-stranded DNA binding"/>
    <property type="evidence" value="ECO:0007669"/>
    <property type="project" value="UniProtKB-UniRule"/>
</dbReference>
<sequence>MDPVPGSPAFLPVGVTRLTVQNFRCYERLRLETDLRPVVLTGPNGVGKTNLLEAVSFLAPGRGLRRAKLSDVVRHGAPHGAQGEWAVAAAVHTASGPLNIGTGRAVGPSDRRIVRLNGEPARSQADLGMVLSAVWLTPAMDRLFTENSSGRRRFFDRLVYGLDPDHASRLSAFDKAYRQRQRLIRDQSRERLWFEALEEAMAGHAVAVAAARRDLLNRLAAAIDASDGPFPKADLALHGLLEGWLGERSALQAEEDYRLLLARNRPLELAGAPTEGPQRSDLAVFHRTKGMPAALCSTGEQKALLIAMLLAQARVQGACRGSAPLLLLDEVAAHLDDTRRRALYQELLTLGAQAWLTGTDRSLFAGLDDQAQFFAVGEDHAVVPVLGAGQ</sequence>
<organism evidence="12 13">
    <name type="scientific">Insolitispirillum peregrinum</name>
    <dbReference type="NCBI Taxonomy" id="80876"/>
    <lineage>
        <taxon>Bacteria</taxon>
        <taxon>Pseudomonadati</taxon>
        <taxon>Pseudomonadota</taxon>
        <taxon>Alphaproteobacteria</taxon>
        <taxon>Rhodospirillales</taxon>
        <taxon>Novispirillaceae</taxon>
        <taxon>Insolitispirillum</taxon>
    </lineage>
</organism>
<dbReference type="PANTHER" id="PTHR32182:SF0">
    <property type="entry name" value="DNA REPLICATION AND REPAIR PROTEIN RECF"/>
    <property type="match status" value="1"/>
</dbReference>
<accession>A0A1N7MT91</accession>
<dbReference type="InterPro" id="IPR003395">
    <property type="entry name" value="RecF/RecN/SMC_N"/>
</dbReference>
<evidence type="ECO:0000256" key="6">
    <source>
        <dbReference type="ARBA" id="ARBA00022741"/>
    </source>
</evidence>
<evidence type="ECO:0000313" key="12">
    <source>
        <dbReference type="EMBL" id="SIS89343.1"/>
    </source>
</evidence>
<comment type="subcellular location">
    <subcellularLocation>
        <location evidence="1 9 10">Cytoplasm</location>
    </subcellularLocation>
</comment>
<reference evidence="12 13" key="1">
    <citation type="submission" date="2017-01" db="EMBL/GenBank/DDBJ databases">
        <authorList>
            <person name="Mah S.A."/>
            <person name="Swanson W.J."/>
            <person name="Moy G.W."/>
            <person name="Vacquier V.D."/>
        </authorList>
    </citation>
    <scope>NUCLEOTIDE SEQUENCE [LARGE SCALE GENOMIC DNA]</scope>
    <source>
        <strain evidence="12 13">DSM 11589</strain>
    </source>
</reference>
<dbReference type="SUPFAM" id="SSF52540">
    <property type="entry name" value="P-loop containing nucleoside triphosphate hydrolases"/>
    <property type="match status" value="1"/>
</dbReference>
<evidence type="ECO:0000256" key="3">
    <source>
        <dbReference type="ARBA" id="ARBA00020170"/>
    </source>
</evidence>
<dbReference type="GO" id="GO:0009432">
    <property type="term" value="P:SOS response"/>
    <property type="evidence" value="ECO:0007669"/>
    <property type="project" value="UniProtKB-UniRule"/>
</dbReference>
<keyword evidence="13" id="KW-1185">Reference proteome</keyword>
<protein>
    <recommendedName>
        <fullName evidence="3 9">DNA replication and repair protein RecF</fullName>
    </recommendedName>
</protein>
<keyword evidence="9 10" id="KW-0227">DNA damage</keyword>
<dbReference type="InterPro" id="IPR001238">
    <property type="entry name" value="DNA-binding_RecF"/>
</dbReference>
<dbReference type="InterPro" id="IPR003593">
    <property type="entry name" value="AAA+_ATPase"/>
</dbReference>
<dbReference type="PROSITE" id="PS00618">
    <property type="entry name" value="RECF_2"/>
    <property type="match status" value="1"/>
</dbReference>
<evidence type="ECO:0000256" key="5">
    <source>
        <dbReference type="ARBA" id="ARBA00022705"/>
    </source>
</evidence>
<keyword evidence="5 9" id="KW-0235">DNA replication</keyword>
<gene>
    <name evidence="9" type="primary">recF</name>
    <name evidence="12" type="ORF">SAMN05421779_104339</name>
</gene>
<keyword evidence="6 9" id="KW-0547">Nucleotide-binding</keyword>
<dbReference type="PANTHER" id="PTHR32182">
    <property type="entry name" value="DNA REPLICATION AND REPAIR PROTEIN RECF"/>
    <property type="match status" value="1"/>
</dbReference>
<dbReference type="GO" id="GO:0005737">
    <property type="term" value="C:cytoplasm"/>
    <property type="evidence" value="ECO:0007669"/>
    <property type="project" value="UniProtKB-SubCell"/>
</dbReference>
<evidence type="ECO:0000256" key="2">
    <source>
        <dbReference type="ARBA" id="ARBA00008016"/>
    </source>
</evidence>
<dbReference type="GO" id="GO:0005524">
    <property type="term" value="F:ATP binding"/>
    <property type="evidence" value="ECO:0007669"/>
    <property type="project" value="UniProtKB-UniRule"/>
</dbReference>
<keyword evidence="9 10" id="KW-0742">SOS response</keyword>
<dbReference type="InterPro" id="IPR018078">
    <property type="entry name" value="DNA-binding_RecF_CS"/>
</dbReference>
<evidence type="ECO:0000313" key="13">
    <source>
        <dbReference type="Proteomes" id="UP000185678"/>
    </source>
</evidence>
<evidence type="ECO:0000256" key="1">
    <source>
        <dbReference type="ARBA" id="ARBA00004496"/>
    </source>
</evidence>
<name>A0A1N7MT91_9PROT</name>
<feature type="domain" description="AAA+ ATPase" evidence="11">
    <location>
        <begin position="34"/>
        <end position="387"/>
    </location>
</feature>
<dbReference type="AlphaFoldDB" id="A0A1N7MT91"/>
<proteinExistence type="inferred from homology"/>
<evidence type="ECO:0000256" key="10">
    <source>
        <dbReference type="RuleBase" id="RU000578"/>
    </source>
</evidence>
<evidence type="ECO:0000256" key="8">
    <source>
        <dbReference type="ARBA" id="ARBA00023125"/>
    </source>
</evidence>
<dbReference type="Proteomes" id="UP000185678">
    <property type="component" value="Unassembled WGS sequence"/>
</dbReference>
<dbReference type="InterPro" id="IPR042174">
    <property type="entry name" value="RecF_2"/>
</dbReference>
<dbReference type="GO" id="GO:0006260">
    <property type="term" value="P:DNA replication"/>
    <property type="evidence" value="ECO:0007669"/>
    <property type="project" value="UniProtKB-UniRule"/>
</dbReference>
<dbReference type="GO" id="GO:0006302">
    <property type="term" value="P:double-strand break repair"/>
    <property type="evidence" value="ECO:0007669"/>
    <property type="project" value="TreeGrafter"/>
</dbReference>
<comment type="function">
    <text evidence="9 10">The RecF protein is involved in DNA metabolism; it is required for DNA replication and normal SOS inducibility. RecF binds preferentially to single-stranded, linear DNA. It also seems to bind ATP.</text>
</comment>
<dbReference type="Pfam" id="PF02463">
    <property type="entry name" value="SMC_N"/>
    <property type="match status" value="1"/>
</dbReference>
<dbReference type="OrthoDB" id="9803889at2"/>
<dbReference type="Gene3D" id="1.20.1050.90">
    <property type="entry name" value="RecF/RecN/SMC, N-terminal domain"/>
    <property type="match status" value="1"/>
</dbReference>